<feature type="chain" id="PRO_5010735776" evidence="1">
    <location>
        <begin position="18"/>
        <end position="190"/>
    </location>
</feature>
<sequence length="190" mass="20702">MKWLPFLFLLLALAACKEEVATRPDPVPLTAEATGHYCQMDLLEHPGPKAQVHLEGLDHPLFFSQVRDAIAYQRMPEQSHAITAIYVNDMAAAASWDQPGAENWIDATSAHYVVGSTATGGMDAPELVPFLDAKDAAAFADTRGGHVLRLAEVADIDVLSAVPIATGISDRAEDEDFEARLKHLSRERQN</sequence>
<organism evidence="2 3">
    <name type="scientific">Roseovarius mucosus</name>
    <dbReference type="NCBI Taxonomy" id="215743"/>
    <lineage>
        <taxon>Bacteria</taxon>
        <taxon>Pseudomonadati</taxon>
        <taxon>Pseudomonadota</taxon>
        <taxon>Alphaproteobacteria</taxon>
        <taxon>Rhodobacterales</taxon>
        <taxon>Roseobacteraceae</taxon>
        <taxon>Roseovarius</taxon>
    </lineage>
</organism>
<dbReference type="RefSeq" id="WP_081508045.1">
    <property type="nucleotide sequence ID" value="NZ_CP020474.1"/>
</dbReference>
<feature type="signal peptide" evidence="1">
    <location>
        <begin position="1"/>
        <end position="17"/>
    </location>
</feature>
<dbReference type="InterPro" id="IPR008719">
    <property type="entry name" value="N2O_reductase_NosL"/>
</dbReference>
<dbReference type="PANTHER" id="PTHR41247">
    <property type="entry name" value="HTH-TYPE TRANSCRIPTIONAL REPRESSOR YCNK"/>
    <property type="match status" value="1"/>
</dbReference>
<reference evidence="2 3" key="1">
    <citation type="submission" date="2017-03" db="EMBL/GenBank/DDBJ databases">
        <title>Genome Sequence of Roseovarius mucosus strain SMR3 Isolated from a culture of the Diatom Skeletonema marinoi.</title>
        <authorList>
            <person name="Topel M."/>
            <person name="Pinder M."/>
            <person name="Johansson O.N."/>
            <person name="Kourtchenko O."/>
            <person name="Godhe A."/>
            <person name="Clarke A.K."/>
        </authorList>
    </citation>
    <scope>NUCLEOTIDE SEQUENCE [LARGE SCALE GENOMIC DNA]</scope>
    <source>
        <strain evidence="2 3">SMR3</strain>
    </source>
</reference>
<dbReference type="Proteomes" id="UP000192273">
    <property type="component" value="Chromosome"/>
</dbReference>
<dbReference type="EMBL" id="CP020474">
    <property type="protein sequence ID" value="ARE84848.1"/>
    <property type="molecule type" value="Genomic_DNA"/>
</dbReference>
<dbReference type="AlphaFoldDB" id="A0A1V0RSU6"/>
<dbReference type="PROSITE" id="PS51257">
    <property type="entry name" value="PROKAR_LIPOPROTEIN"/>
    <property type="match status" value="1"/>
</dbReference>
<proteinExistence type="predicted"/>
<protein>
    <submittedName>
        <fullName evidence="2">NosL</fullName>
    </submittedName>
</protein>
<dbReference type="Pfam" id="PF05573">
    <property type="entry name" value="NosL"/>
    <property type="match status" value="1"/>
</dbReference>
<dbReference type="OrthoDB" id="7354657at2"/>
<accession>A0A1V0RSU6</accession>
<gene>
    <name evidence="2" type="ORF">ROSMUCSMR3_03387</name>
</gene>
<name>A0A1V0RSU6_9RHOB</name>
<dbReference type="PANTHER" id="PTHR41247:SF1">
    <property type="entry name" value="HTH-TYPE TRANSCRIPTIONAL REPRESSOR YCNK"/>
    <property type="match status" value="1"/>
</dbReference>
<evidence type="ECO:0000256" key="1">
    <source>
        <dbReference type="SAM" id="SignalP"/>
    </source>
</evidence>
<evidence type="ECO:0000313" key="3">
    <source>
        <dbReference type="Proteomes" id="UP000192273"/>
    </source>
</evidence>
<dbReference type="KEGG" id="rmm:ROSMUCSMR3_03387"/>
<dbReference type="Gene3D" id="3.30.70.2050">
    <property type="match status" value="1"/>
</dbReference>
<evidence type="ECO:0000313" key="2">
    <source>
        <dbReference type="EMBL" id="ARE84848.1"/>
    </source>
</evidence>
<keyword evidence="3" id="KW-1185">Reference proteome</keyword>
<keyword evidence="1" id="KW-0732">Signal</keyword>
<dbReference type="SUPFAM" id="SSF160387">
    <property type="entry name" value="NosL/MerB-like"/>
    <property type="match status" value="1"/>
</dbReference>
<dbReference type="Gene3D" id="3.30.70.2060">
    <property type="match status" value="1"/>
</dbReference>